<keyword evidence="3" id="KW-0460">Magnesium</keyword>
<reference evidence="4 5" key="1">
    <citation type="journal article" date="2019" name="Antonie Van Leeuwenhoek">
        <title>Description of 'Ca. Methylobacter oryzae' KRF1, a novel species from the environmentally important Methylobacter clade 2.</title>
        <authorList>
            <person name="Khatri K."/>
            <person name="Mohite J.A."/>
            <person name="Pandit P.S."/>
            <person name="Bahulikar R."/>
            <person name="Rahalkar M.C."/>
        </authorList>
    </citation>
    <scope>NUCLEOTIDE SEQUENCE [LARGE SCALE GENOMIC DNA]</scope>
    <source>
        <strain evidence="4 5">KRF1</strain>
    </source>
</reference>
<dbReference type="InterPro" id="IPR040442">
    <property type="entry name" value="Pyrv_kinase-like_dom_sf"/>
</dbReference>
<dbReference type="Gene3D" id="3.20.20.60">
    <property type="entry name" value="Phosphoenolpyruvate-binding domains"/>
    <property type="match status" value="1"/>
</dbReference>
<dbReference type="InterPro" id="IPR011206">
    <property type="entry name" value="Citrate_lyase_beta/mcl1/mcl2"/>
</dbReference>
<dbReference type="PIRSF" id="PIRSF015582">
    <property type="entry name" value="Cit_lyase_B"/>
    <property type="match status" value="1"/>
</dbReference>
<dbReference type="Proteomes" id="UP000733744">
    <property type="component" value="Unassembled WGS sequence"/>
</dbReference>
<dbReference type="Pfam" id="PF15617">
    <property type="entry name" value="C-C_Bond_Lyase"/>
    <property type="match status" value="1"/>
</dbReference>
<sequence length="333" mass="37477">MQEQLPRDAIMSKSPKSFSPWCLGASLYMPAHRLDLMDCANGEKLAAVRSMIFCTEDAVSDADVHSSLRHLGLCLQGFRDTPGRFRFIRARNPGVLARLLALPGIEKIDGFVLPKFNESNFNAYFDQLQGTAFKVMPTLETRDVFDAGAMRELRQGLLQDDIFTRILMLRIGGNDLMNLLGIRRPRNMTLYETPLGHVIAQLITTFKPYGFSLSAPVFEYLEDAATLQKEIRQDLAHGLIGKTAIHPTQVPIIEAMYGVDSEDYEMAVALNQSSSPAVFRMHDAMCEVETHKQWGRAIIDRRQHYGDRRTQALPEYAESSCLTDITQVSDRMG</sequence>
<keyword evidence="2" id="KW-0479">Metal-binding</keyword>
<comment type="cofactor">
    <cofactor evidence="1">
        <name>Mg(2+)</name>
        <dbReference type="ChEBI" id="CHEBI:18420"/>
    </cofactor>
</comment>
<dbReference type="PANTHER" id="PTHR32308">
    <property type="entry name" value="LYASE BETA SUBUNIT, PUTATIVE (AFU_ORTHOLOGUE AFUA_4G13030)-RELATED"/>
    <property type="match status" value="1"/>
</dbReference>
<proteinExistence type="predicted"/>
<evidence type="ECO:0000313" key="5">
    <source>
        <dbReference type="Proteomes" id="UP000733744"/>
    </source>
</evidence>
<dbReference type="GO" id="GO:0016829">
    <property type="term" value="F:lyase activity"/>
    <property type="evidence" value="ECO:0007669"/>
    <property type="project" value="UniProtKB-KW"/>
</dbReference>
<evidence type="ECO:0000256" key="2">
    <source>
        <dbReference type="ARBA" id="ARBA00022723"/>
    </source>
</evidence>
<evidence type="ECO:0000313" key="4">
    <source>
        <dbReference type="EMBL" id="TRW96403.1"/>
    </source>
</evidence>
<dbReference type="SUPFAM" id="SSF51621">
    <property type="entry name" value="Phosphoenolpyruvate/pyruvate domain"/>
    <property type="match status" value="1"/>
</dbReference>
<keyword evidence="4" id="KW-0456">Lyase</keyword>
<dbReference type="InterPro" id="IPR039480">
    <property type="entry name" value="C-C_Bond_Lyase-like"/>
</dbReference>
<dbReference type="InterPro" id="IPR015813">
    <property type="entry name" value="Pyrv/PenolPyrv_kinase-like_dom"/>
</dbReference>
<organism evidence="4 5">
    <name type="scientific">Candidatus Methylobacter oryzae</name>
    <dbReference type="NCBI Taxonomy" id="2497749"/>
    <lineage>
        <taxon>Bacteria</taxon>
        <taxon>Pseudomonadati</taxon>
        <taxon>Pseudomonadota</taxon>
        <taxon>Gammaproteobacteria</taxon>
        <taxon>Methylococcales</taxon>
        <taxon>Methylococcaceae</taxon>
        <taxon>Methylobacter</taxon>
    </lineage>
</organism>
<name>A0ABY3CC24_9GAMM</name>
<keyword evidence="5" id="KW-1185">Reference proteome</keyword>
<dbReference type="PANTHER" id="PTHR32308:SF10">
    <property type="entry name" value="CITRATE LYASE SUBUNIT BETA"/>
    <property type="match status" value="1"/>
</dbReference>
<evidence type="ECO:0000256" key="3">
    <source>
        <dbReference type="ARBA" id="ARBA00022842"/>
    </source>
</evidence>
<evidence type="ECO:0000256" key="1">
    <source>
        <dbReference type="ARBA" id="ARBA00001946"/>
    </source>
</evidence>
<accession>A0ABY3CC24</accession>
<dbReference type="EMBL" id="RYFG02000082">
    <property type="protein sequence ID" value="TRW96403.1"/>
    <property type="molecule type" value="Genomic_DNA"/>
</dbReference>
<gene>
    <name evidence="4" type="ORF">EKO24_008710</name>
</gene>
<comment type="caution">
    <text evidence="4">The sequence shown here is derived from an EMBL/GenBank/DDBJ whole genome shotgun (WGS) entry which is preliminary data.</text>
</comment>
<protein>
    <submittedName>
        <fullName evidence="4">HpcH/HpaI aldolase/citrate lyase family protein</fullName>
    </submittedName>
</protein>